<name>A0A4R9G5T3_9LEPT</name>
<keyword evidence="5" id="KW-1185">Reference proteome</keyword>
<evidence type="ECO:0000313" key="4">
    <source>
        <dbReference type="EMBL" id="TGK06535.1"/>
    </source>
</evidence>
<sequence>MPTFLDQFKKTLRSEMTVSLFQGAFGVLFFWSILRFFVPSAEIPHPLLVGFNFLYTISVALYSNYKMVTGRWTATLWANRALLLSLPLPIFYGYFTFLSPDYLPVLIVFVVGVELPVLGLAKSRYLTLWYATYFSSFLLPSYVWRRWYLEEHSVFLTVFLTTCFFLHFWLIRASDSVKKMGAQLTRSLVQTKQNKRALKRLHTIQAIDSTLARRLQRDTLPDLRKFESGNLSLSARYVSLDTVGGDFYDVVDLGEGKTGLFIADVSGHGISAALVTMMTKAAFRNHYREQSDPSQLLKIVNRSLSGMLENQGMFVTAFYCIIHPKGELLFSSAGHPPALFLNKRENRIRELFTENTFFLGIEPTWSYKTDSIVMDRGDRLLIYTDGLVEAKNKIGQQYGEGRLSELLLKKANLSPEEFSEILMKDLGEFQAGRLSEDDIALVCCDFRG</sequence>
<feature type="domain" description="PPM-type phosphatase" evidence="3">
    <location>
        <begin position="228"/>
        <end position="446"/>
    </location>
</feature>
<protein>
    <submittedName>
        <fullName evidence="4">Serine/threonine-protein phosphatase</fullName>
    </submittedName>
</protein>
<dbReference type="EMBL" id="RQET01000013">
    <property type="protein sequence ID" value="TGK06535.1"/>
    <property type="molecule type" value="Genomic_DNA"/>
</dbReference>
<feature type="transmembrane region" description="Helical" evidence="2">
    <location>
        <begin position="102"/>
        <end position="121"/>
    </location>
</feature>
<proteinExistence type="predicted"/>
<feature type="transmembrane region" description="Helical" evidence="2">
    <location>
        <begin position="20"/>
        <end position="38"/>
    </location>
</feature>
<dbReference type="InterPro" id="IPR052016">
    <property type="entry name" value="Bact_Sigma-Reg"/>
</dbReference>
<keyword evidence="2" id="KW-1133">Transmembrane helix</keyword>
<dbReference type="InterPro" id="IPR036457">
    <property type="entry name" value="PPM-type-like_dom_sf"/>
</dbReference>
<evidence type="ECO:0000259" key="3">
    <source>
        <dbReference type="SMART" id="SM00331"/>
    </source>
</evidence>
<dbReference type="SMART" id="SM00331">
    <property type="entry name" value="PP2C_SIG"/>
    <property type="match status" value="1"/>
</dbReference>
<evidence type="ECO:0000256" key="1">
    <source>
        <dbReference type="ARBA" id="ARBA00022801"/>
    </source>
</evidence>
<keyword evidence="2" id="KW-0812">Transmembrane</keyword>
<keyword evidence="1" id="KW-0378">Hydrolase</keyword>
<feature type="transmembrane region" description="Helical" evidence="2">
    <location>
        <begin position="44"/>
        <end position="65"/>
    </location>
</feature>
<gene>
    <name evidence="4" type="ORF">EHO60_16055</name>
</gene>
<dbReference type="SUPFAM" id="SSF81606">
    <property type="entry name" value="PP2C-like"/>
    <property type="match status" value="1"/>
</dbReference>
<keyword evidence="2" id="KW-0472">Membrane</keyword>
<dbReference type="PANTHER" id="PTHR43156:SF2">
    <property type="entry name" value="STAGE II SPORULATION PROTEIN E"/>
    <property type="match status" value="1"/>
</dbReference>
<comment type="caution">
    <text evidence="4">The sequence shown here is derived from an EMBL/GenBank/DDBJ whole genome shotgun (WGS) entry which is preliminary data.</text>
</comment>
<evidence type="ECO:0000313" key="5">
    <source>
        <dbReference type="Proteomes" id="UP000298458"/>
    </source>
</evidence>
<dbReference type="AlphaFoldDB" id="A0A4R9G5T3"/>
<reference evidence="4" key="1">
    <citation type="journal article" date="2019" name="PLoS Negl. Trop. Dis.">
        <title>Revisiting the worldwide diversity of Leptospira species in the environment.</title>
        <authorList>
            <person name="Vincent A.T."/>
            <person name="Schiettekatte O."/>
            <person name="Bourhy P."/>
            <person name="Veyrier F.J."/>
            <person name="Picardeau M."/>
        </authorList>
    </citation>
    <scope>NUCLEOTIDE SEQUENCE [LARGE SCALE GENOMIC DNA]</scope>
    <source>
        <strain evidence="4">SSW15</strain>
    </source>
</reference>
<accession>A0A4R9G5T3</accession>
<evidence type="ECO:0000256" key="2">
    <source>
        <dbReference type="SAM" id="Phobius"/>
    </source>
</evidence>
<feature type="transmembrane region" description="Helical" evidence="2">
    <location>
        <begin position="128"/>
        <end position="147"/>
    </location>
</feature>
<dbReference type="GO" id="GO:0016791">
    <property type="term" value="F:phosphatase activity"/>
    <property type="evidence" value="ECO:0007669"/>
    <property type="project" value="TreeGrafter"/>
</dbReference>
<dbReference type="Proteomes" id="UP000298458">
    <property type="component" value="Unassembled WGS sequence"/>
</dbReference>
<dbReference type="OrthoDB" id="9763484at2"/>
<dbReference type="PANTHER" id="PTHR43156">
    <property type="entry name" value="STAGE II SPORULATION PROTEIN E-RELATED"/>
    <property type="match status" value="1"/>
</dbReference>
<feature type="transmembrane region" description="Helical" evidence="2">
    <location>
        <begin position="153"/>
        <end position="171"/>
    </location>
</feature>
<dbReference type="Pfam" id="PF07228">
    <property type="entry name" value="SpoIIE"/>
    <property type="match status" value="1"/>
</dbReference>
<dbReference type="InterPro" id="IPR001932">
    <property type="entry name" value="PPM-type_phosphatase-like_dom"/>
</dbReference>
<feature type="transmembrane region" description="Helical" evidence="2">
    <location>
        <begin position="77"/>
        <end position="96"/>
    </location>
</feature>
<dbReference type="Gene3D" id="3.60.40.10">
    <property type="entry name" value="PPM-type phosphatase domain"/>
    <property type="match status" value="1"/>
</dbReference>
<organism evidence="4 5">
    <name type="scientific">Leptospira fletcheri</name>
    <dbReference type="NCBI Taxonomy" id="2484981"/>
    <lineage>
        <taxon>Bacteria</taxon>
        <taxon>Pseudomonadati</taxon>
        <taxon>Spirochaetota</taxon>
        <taxon>Spirochaetia</taxon>
        <taxon>Leptospirales</taxon>
        <taxon>Leptospiraceae</taxon>
        <taxon>Leptospira</taxon>
    </lineage>
</organism>